<evidence type="ECO:0008006" key="4">
    <source>
        <dbReference type="Google" id="ProtNLM"/>
    </source>
</evidence>
<evidence type="ECO:0000256" key="1">
    <source>
        <dbReference type="SAM" id="SignalP"/>
    </source>
</evidence>
<comment type="caution">
    <text evidence="2">The sequence shown here is derived from an EMBL/GenBank/DDBJ whole genome shotgun (WGS) entry which is preliminary data.</text>
</comment>
<dbReference type="STRING" id="4846.A0A367K6U4"/>
<accession>A0A367K6U4</accession>
<feature type="chain" id="PRO_5016703898" description="Coth-domain-containing protein" evidence="1">
    <location>
        <begin position="29"/>
        <end position="588"/>
    </location>
</feature>
<dbReference type="EMBL" id="PJQM01002133">
    <property type="protein sequence ID" value="RCH97885.1"/>
    <property type="molecule type" value="Genomic_DNA"/>
</dbReference>
<dbReference type="Pfam" id="PF08757">
    <property type="entry name" value="CotH"/>
    <property type="match status" value="1"/>
</dbReference>
<keyword evidence="3" id="KW-1185">Reference proteome</keyword>
<evidence type="ECO:0000313" key="2">
    <source>
        <dbReference type="EMBL" id="RCH97885.1"/>
    </source>
</evidence>
<gene>
    <name evidence="2" type="ORF">CU098_010244</name>
</gene>
<reference evidence="2 3" key="1">
    <citation type="journal article" date="2018" name="G3 (Bethesda)">
        <title>Phylogenetic and Phylogenomic Definition of Rhizopus Species.</title>
        <authorList>
            <person name="Gryganskyi A.P."/>
            <person name="Golan J."/>
            <person name="Dolatabadi S."/>
            <person name="Mondo S."/>
            <person name="Robb S."/>
            <person name="Idnurm A."/>
            <person name="Muszewska A."/>
            <person name="Steczkiewicz K."/>
            <person name="Masonjones S."/>
            <person name="Liao H.L."/>
            <person name="Gajdeczka M.T."/>
            <person name="Anike F."/>
            <person name="Vuek A."/>
            <person name="Anishchenko I.M."/>
            <person name="Voigt K."/>
            <person name="de Hoog G.S."/>
            <person name="Smith M.E."/>
            <person name="Heitman J."/>
            <person name="Vilgalys R."/>
            <person name="Stajich J.E."/>
        </authorList>
    </citation>
    <scope>NUCLEOTIDE SEQUENCE [LARGE SCALE GENOMIC DNA]</scope>
    <source>
        <strain evidence="2 3">LSU 92-RS-03</strain>
    </source>
</reference>
<dbReference type="Proteomes" id="UP000253551">
    <property type="component" value="Unassembled WGS sequence"/>
</dbReference>
<dbReference type="OrthoDB" id="10267127at2759"/>
<dbReference type="PANTHER" id="PTHR40050">
    <property type="entry name" value="INNER SPORE COAT PROTEIN H"/>
    <property type="match status" value="1"/>
</dbReference>
<dbReference type="AlphaFoldDB" id="A0A367K6U4"/>
<protein>
    <recommendedName>
        <fullName evidence="4">Coth-domain-containing protein</fullName>
    </recommendedName>
</protein>
<sequence>MLITKAITTLSSLSAVAFISIDTSPASSSNINYNVINVSNNTYAMGVVVDNVTYPLTLSEDADILYTGSAPVAYSGYSYVQINKVTNATEMEPFLRKPIETNTFNEFFNRTWNQYQVATLPNIYEPVKEINRIKTNLHREGEIATIHITANQTEFDRLVNSNITDDYELKTTKLSYVNLNETFSFKHVKLSLSGHSSRLMPKVSFNLKLKKKDRLYQFRHIKLRAMITDPSYLREKLSYDVIKSVGLLSSEYSYCRLFVNGRPLGLFGIMEPFQDPWLANSFADGNEDYENGYLYQGLIAYNIPDLTYHENKTMYTLGEYKVKVPAPGGTKEDFQPLIDFTKAISKAPTNGSNAVESWNKIMNMDVFLRNMAVEILLGLSDGFIAGHNNFYLYKNPSTDRMFYIPADFDLNMGNSINGISGMLTGNYSTFPQMNSTYLMDKLLQVPEFKQTFESYLFNITQNLVNPTVMNNRINDLSNMLKEDVAWDQDLVYAGFNFSSMFGDFKGINMSGSDMHLPLNNKPDNTSAFESALLKVFKDPYIVDFGLRILFRVPFETAVNGPTGYISLVGIKEWVQKINENVLNYFNHK</sequence>
<feature type="signal peptide" evidence="1">
    <location>
        <begin position="1"/>
        <end position="28"/>
    </location>
</feature>
<keyword evidence="1" id="KW-0732">Signal</keyword>
<dbReference type="PANTHER" id="PTHR40050:SF1">
    <property type="entry name" value="INNER SPORE COAT PROTEIN H"/>
    <property type="match status" value="1"/>
</dbReference>
<evidence type="ECO:0000313" key="3">
    <source>
        <dbReference type="Proteomes" id="UP000253551"/>
    </source>
</evidence>
<proteinExistence type="predicted"/>
<dbReference type="InterPro" id="IPR014867">
    <property type="entry name" value="Spore_coat_CotH_CotH2/3/7"/>
</dbReference>
<name>A0A367K6U4_RHIST</name>
<organism evidence="2 3">
    <name type="scientific">Rhizopus stolonifer</name>
    <name type="common">Rhizopus nigricans</name>
    <dbReference type="NCBI Taxonomy" id="4846"/>
    <lineage>
        <taxon>Eukaryota</taxon>
        <taxon>Fungi</taxon>
        <taxon>Fungi incertae sedis</taxon>
        <taxon>Mucoromycota</taxon>
        <taxon>Mucoromycotina</taxon>
        <taxon>Mucoromycetes</taxon>
        <taxon>Mucorales</taxon>
        <taxon>Mucorineae</taxon>
        <taxon>Rhizopodaceae</taxon>
        <taxon>Rhizopus</taxon>
    </lineage>
</organism>